<dbReference type="Gene3D" id="3.40.50.2300">
    <property type="match status" value="1"/>
</dbReference>
<dbReference type="SUPFAM" id="SSF52172">
    <property type="entry name" value="CheY-like"/>
    <property type="match status" value="1"/>
</dbReference>
<dbReference type="InterPro" id="IPR039420">
    <property type="entry name" value="WalR-like"/>
</dbReference>
<dbReference type="CDD" id="cd00383">
    <property type="entry name" value="trans_reg_C"/>
    <property type="match status" value="1"/>
</dbReference>
<dbReference type="PROSITE" id="PS51755">
    <property type="entry name" value="OMPR_PHOB"/>
    <property type="match status" value="1"/>
</dbReference>
<dbReference type="Proteomes" id="UP001056336">
    <property type="component" value="Chromosome"/>
</dbReference>
<feature type="domain" description="OmpR/PhoB-type" evidence="9">
    <location>
        <begin position="128"/>
        <end position="223"/>
    </location>
</feature>
<evidence type="ECO:0000256" key="2">
    <source>
        <dbReference type="ARBA" id="ARBA00023015"/>
    </source>
</evidence>
<dbReference type="Gene3D" id="6.10.250.690">
    <property type="match status" value="1"/>
</dbReference>
<keyword evidence="11" id="KW-1185">Reference proteome</keyword>
<evidence type="ECO:0000313" key="10">
    <source>
        <dbReference type="EMBL" id="UQX86744.1"/>
    </source>
</evidence>
<keyword evidence="1 6" id="KW-0597">Phosphoprotein</keyword>
<evidence type="ECO:0000256" key="6">
    <source>
        <dbReference type="PROSITE-ProRule" id="PRU00169"/>
    </source>
</evidence>
<evidence type="ECO:0000256" key="3">
    <source>
        <dbReference type="ARBA" id="ARBA00023125"/>
    </source>
</evidence>
<dbReference type="EMBL" id="CP097332">
    <property type="protein sequence ID" value="UQX86744.1"/>
    <property type="molecule type" value="Genomic_DNA"/>
</dbReference>
<dbReference type="RefSeq" id="WP_249769113.1">
    <property type="nucleotide sequence ID" value="NZ_CP097332.1"/>
</dbReference>
<feature type="domain" description="Response regulatory" evidence="8">
    <location>
        <begin position="2"/>
        <end position="114"/>
    </location>
</feature>
<keyword evidence="4" id="KW-0804">Transcription</keyword>
<sequence>MRLLMVEDDDRVAAALRDILIRHGFTVTRAAGMAEALEAIDETVEVVLLDLGLPDGDGFDLCSSIRALHDVPILITTARADLRSRVHGLHMGADDYLVKPYAVSELLARIHAVTRRSRVARQSNDSAGRQVRSLGLVIDLGRRVVRKDGRELPLTRKEFGILEVLASERGLVVRRERLLSQVWGSSWGGDQHTLDVHVAAVRSKCGTAAIIETVRGIGYRLGGV</sequence>
<dbReference type="PANTHER" id="PTHR48111:SF72">
    <property type="entry name" value="SENSORY TRANSDUCTION PROTEIN REGX3"/>
    <property type="match status" value="1"/>
</dbReference>
<reference evidence="10" key="1">
    <citation type="journal article" date="2018" name="Int. J. Syst. Evol. Microbiol.">
        <title>Jatrophihabitans telluris sp. nov., isolated from sediment soil of lava forest wetlands and the emended description of the genus Jatrophihabitans.</title>
        <authorList>
            <person name="Lee K.C."/>
            <person name="Suh M.K."/>
            <person name="Eom M.K."/>
            <person name="Kim K.K."/>
            <person name="Kim J.S."/>
            <person name="Kim D.S."/>
            <person name="Ko S.H."/>
            <person name="Shin Y.K."/>
            <person name="Lee J.S."/>
        </authorList>
    </citation>
    <scope>NUCLEOTIDE SEQUENCE</scope>
    <source>
        <strain evidence="10">N237</strain>
    </source>
</reference>
<dbReference type="InterPro" id="IPR001867">
    <property type="entry name" value="OmpR/PhoB-type_DNA-bd"/>
</dbReference>
<evidence type="ECO:0000313" key="11">
    <source>
        <dbReference type="Proteomes" id="UP001056336"/>
    </source>
</evidence>
<dbReference type="SMART" id="SM00448">
    <property type="entry name" value="REC"/>
    <property type="match status" value="1"/>
</dbReference>
<dbReference type="InterPro" id="IPR036388">
    <property type="entry name" value="WH-like_DNA-bd_sf"/>
</dbReference>
<gene>
    <name evidence="10" type="ORF">M6D93_10525</name>
</gene>
<dbReference type="Gene3D" id="1.10.10.10">
    <property type="entry name" value="Winged helix-like DNA-binding domain superfamily/Winged helix DNA-binding domain"/>
    <property type="match status" value="1"/>
</dbReference>
<evidence type="ECO:0000256" key="7">
    <source>
        <dbReference type="PROSITE-ProRule" id="PRU01091"/>
    </source>
</evidence>
<organism evidence="10 11">
    <name type="scientific">Jatrophihabitans telluris</name>
    <dbReference type="NCBI Taxonomy" id="2038343"/>
    <lineage>
        <taxon>Bacteria</taxon>
        <taxon>Bacillati</taxon>
        <taxon>Actinomycetota</taxon>
        <taxon>Actinomycetes</taxon>
        <taxon>Jatrophihabitantales</taxon>
        <taxon>Jatrophihabitantaceae</taxon>
        <taxon>Jatrophihabitans</taxon>
    </lineage>
</organism>
<keyword evidence="2" id="KW-0805">Transcription regulation</keyword>
<dbReference type="Pfam" id="PF00486">
    <property type="entry name" value="Trans_reg_C"/>
    <property type="match status" value="1"/>
</dbReference>
<dbReference type="SMART" id="SM00862">
    <property type="entry name" value="Trans_reg_C"/>
    <property type="match status" value="1"/>
</dbReference>
<evidence type="ECO:0000256" key="4">
    <source>
        <dbReference type="ARBA" id="ARBA00023163"/>
    </source>
</evidence>
<keyword evidence="3 7" id="KW-0238">DNA-binding</keyword>
<reference evidence="10" key="2">
    <citation type="submission" date="2022-05" db="EMBL/GenBank/DDBJ databases">
        <authorList>
            <person name="Kim J.-S."/>
            <person name="Lee K."/>
            <person name="Suh M."/>
            <person name="Eom M."/>
            <person name="Kim J.-S."/>
            <person name="Kim D.-S."/>
            <person name="Ko S.-H."/>
            <person name="Shin Y."/>
            <person name="Lee J.-S."/>
        </authorList>
    </citation>
    <scope>NUCLEOTIDE SEQUENCE</scope>
    <source>
        <strain evidence="10">N237</strain>
    </source>
</reference>
<evidence type="ECO:0000259" key="9">
    <source>
        <dbReference type="PROSITE" id="PS51755"/>
    </source>
</evidence>
<feature type="modified residue" description="4-aspartylphosphate" evidence="6">
    <location>
        <position position="50"/>
    </location>
</feature>
<evidence type="ECO:0000256" key="1">
    <source>
        <dbReference type="ARBA" id="ARBA00022553"/>
    </source>
</evidence>
<dbReference type="PROSITE" id="PS50110">
    <property type="entry name" value="RESPONSE_REGULATORY"/>
    <property type="match status" value="1"/>
</dbReference>
<feature type="DNA-binding region" description="OmpR/PhoB-type" evidence="7">
    <location>
        <begin position="128"/>
        <end position="223"/>
    </location>
</feature>
<dbReference type="PANTHER" id="PTHR48111">
    <property type="entry name" value="REGULATOR OF RPOS"/>
    <property type="match status" value="1"/>
</dbReference>
<dbReference type="Pfam" id="PF00072">
    <property type="entry name" value="Response_reg"/>
    <property type="match status" value="1"/>
</dbReference>
<proteinExistence type="predicted"/>
<name>A0ABY4QTS8_9ACTN</name>
<protein>
    <recommendedName>
        <fullName evidence="5">Sensory transduction protein RegX3</fullName>
    </recommendedName>
</protein>
<accession>A0ABY4QTS8</accession>
<evidence type="ECO:0000256" key="5">
    <source>
        <dbReference type="ARBA" id="ARBA00041201"/>
    </source>
</evidence>
<dbReference type="InterPro" id="IPR011006">
    <property type="entry name" value="CheY-like_superfamily"/>
</dbReference>
<evidence type="ECO:0000259" key="8">
    <source>
        <dbReference type="PROSITE" id="PS50110"/>
    </source>
</evidence>
<dbReference type="InterPro" id="IPR001789">
    <property type="entry name" value="Sig_transdc_resp-reg_receiver"/>
</dbReference>